<organism evidence="1 2">
    <name type="scientific">Linum trigynum</name>
    <dbReference type="NCBI Taxonomy" id="586398"/>
    <lineage>
        <taxon>Eukaryota</taxon>
        <taxon>Viridiplantae</taxon>
        <taxon>Streptophyta</taxon>
        <taxon>Embryophyta</taxon>
        <taxon>Tracheophyta</taxon>
        <taxon>Spermatophyta</taxon>
        <taxon>Magnoliopsida</taxon>
        <taxon>eudicotyledons</taxon>
        <taxon>Gunneridae</taxon>
        <taxon>Pentapetalae</taxon>
        <taxon>rosids</taxon>
        <taxon>fabids</taxon>
        <taxon>Malpighiales</taxon>
        <taxon>Linaceae</taxon>
        <taxon>Linum</taxon>
    </lineage>
</organism>
<name>A0AAV2GQS4_9ROSI</name>
<reference evidence="1 2" key="1">
    <citation type="submission" date="2024-04" db="EMBL/GenBank/DDBJ databases">
        <authorList>
            <person name="Fracassetti M."/>
        </authorList>
    </citation>
    <scope>NUCLEOTIDE SEQUENCE [LARGE SCALE GENOMIC DNA]</scope>
</reference>
<dbReference type="AlphaFoldDB" id="A0AAV2GQS4"/>
<evidence type="ECO:0000313" key="2">
    <source>
        <dbReference type="Proteomes" id="UP001497516"/>
    </source>
</evidence>
<accession>A0AAV2GQS4</accession>
<gene>
    <name evidence="1" type="ORF">LTRI10_LOCUS51320</name>
</gene>
<dbReference type="EMBL" id="OZ034822">
    <property type="protein sequence ID" value="CAL1411998.1"/>
    <property type="molecule type" value="Genomic_DNA"/>
</dbReference>
<protein>
    <submittedName>
        <fullName evidence="1">Uncharacterized protein</fullName>
    </submittedName>
</protein>
<evidence type="ECO:0000313" key="1">
    <source>
        <dbReference type="EMBL" id="CAL1411998.1"/>
    </source>
</evidence>
<keyword evidence="2" id="KW-1185">Reference proteome</keyword>
<proteinExistence type="predicted"/>
<dbReference type="Proteomes" id="UP001497516">
    <property type="component" value="Chromosome 9"/>
</dbReference>
<sequence length="96" mass="10117">MVQAESPVSIDTGVTAELIAERKCNLAPAEVRRRRLILDDSDEEAPSIIGRCSPAAAPEGKKGGRRLVKLDEALSAAGSLKHAMLPARTGRSGLLV</sequence>